<dbReference type="OrthoDB" id="2895884at2759"/>
<feature type="compositionally biased region" description="Low complexity" evidence="1">
    <location>
        <begin position="942"/>
        <end position="959"/>
    </location>
</feature>
<organism evidence="2 3">
    <name type="scientific">Armillaria ostoyae</name>
    <name type="common">Armillaria root rot fungus</name>
    <dbReference type="NCBI Taxonomy" id="47428"/>
    <lineage>
        <taxon>Eukaryota</taxon>
        <taxon>Fungi</taxon>
        <taxon>Dikarya</taxon>
        <taxon>Basidiomycota</taxon>
        <taxon>Agaricomycotina</taxon>
        <taxon>Agaricomycetes</taxon>
        <taxon>Agaricomycetidae</taxon>
        <taxon>Agaricales</taxon>
        <taxon>Marasmiineae</taxon>
        <taxon>Physalacriaceae</taxon>
        <taxon>Armillaria</taxon>
    </lineage>
</organism>
<feature type="compositionally biased region" description="Polar residues" evidence="1">
    <location>
        <begin position="1439"/>
        <end position="1464"/>
    </location>
</feature>
<sequence length="1578" mass="170093">MAMTSATPHFTTAAMTSARRVACTQLPSAPVLHSFSLTPPTSYASLTPEYGSSADYHLDGPPSPTSTLVGSDDSHERGSCKDKLIGDAMPHLIALADWVASVLVCSAMGKTPTAQQTISELSFSATYEELHGFVYGLIMSHHQTPFTLFHTVAYATLYFEKQEPITLRELEEKPENVETFRQLMLILFFVALDQFNADPLPMETRAALTGLTIGQVLATQRDVLETVGSYIQMSRDVWNIYTDHFRELCAQSWLAVHTDHDTPAIVNAFLTLSNFTSSAGSLPLRQVPLSWLVPSITKQTFSPIARPSSAADLVKVADIPPPTKWDPCEDPIVPLPRRHQVTSSTFLKVPPSVDDLIPEFKGLPIAPKRVGNELDRVEVCTPWEVHHPKPRHAFPIDIDCLARKANVWIEQKTAAYYSVWATFVSVPAHVAVAGRSVTIAIPIYSMSTSRGQQPQVNLKERIAALQQRNVSQTQRPSVPSLSTNQPMIPSSGLRDKIAKFEQKGGVPVPRGSFGLGAPPTAENGQTRKRGELYGNRIPSAVRVASGSSAPPMSRSTSPLFFSGGRNFSLSGLDYDDFSDTADSPGDSQAFRSLSPSPTPDDTPENPRVFGSKSRSTSFAAALDIARRAEASSDSNGRSDTPSREYSLSPPVSPVPGTSFFSSIDMDKVHDTPVIESDEKSDGSSSPKPESQEYAPPAVPEDEPCVVVSPSDIVEDSAALLDLTLDKSETDVTINTPAVSMDSSDLADISLQSEDAPMDEPDTPTPSAALVELERSQSPVPLPPSPSPPPPPVICVTDDVGAHAEVVSDLATTTNEEDEEDSSIDVNINVSSDVTSIAASELDLPGTTDLMLYERVSVEVSNLPQYQLLRTPDDTAAAEQHRVCPSPESSRPSSVAMTSRSAESILASVEFLEAENSYVETDHTELTPIPDSPFVINSYDAESTTPVPSQPSSPARETFSPPTPMTPLPRPVSMIETSPSHVTATHRKTSSGTQASPIQPLEPSPYPTETEFGELTLLTTSRSFSRPHTFVSHYAELEPATSGDPSFPAVVHGRAREVATLPSRSLHPPSTPQMSRVKHTLNIEPPPTPGSNELALLLKDAALLERSLMNGELPSEVGCAEKNRSVSTPENPHRHLQEMKAAEVRLPRVLNKDDPVRRKRSFRMPQALTRNKSKPREDASKVFQDFDMEKGSGEATSSNGRTASGPASDQTNSTSGHVRQGSGSVLEATPEDDCPPTPPPKSPRSKYLASFRRLANASRSSTFHGASRHSVSSEISSDDSLPVVTPPDNSPELIDSGTIRSGTGTGIGFRASAPSGIAWPSLSKKNGSVNRASSFAEKMWRRGRTKSTISIVSTIDGDDHSTLGTIRSVLPRLNRKPSAPAISKTYTGVAQSASSQDNIIIPPVRSQSLRSLHQASQRPPLPPPGTMPPLPHAYLDLLGSPQQSKFDHNLGSQQAGRSSTNTSPRPVSWATVSSNVSSPSSLLDRELFDAFPSVPQNLPSRLPPGYSMGHSASESGGGWKTPTQINPCPIPEQSAGSIDRSNTPWDWTILVTLPMISSFSRISHLRAISDLLSIYNLPL</sequence>
<dbReference type="STRING" id="47428.A0A284RU29"/>
<feature type="region of interest" description="Disordered" evidence="1">
    <location>
        <begin position="1121"/>
        <end position="1299"/>
    </location>
</feature>
<dbReference type="OMA" id="HTHFEAS"/>
<feature type="compositionally biased region" description="Pro residues" evidence="1">
    <location>
        <begin position="1418"/>
        <end position="1430"/>
    </location>
</feature>
<dbReference type="PANTHER" id="PTHR24216:SF65">
    <property type="entry name" value="PAXILLIN-LIKE PROTEIN 1"/>
    <property type="match status" value="1"/>
</dbReference>
<feature type="compositionally biased region" description="Polar residues" evidence="1">
    <location>
        <begin position="469"/>
        <end position="488"/>
    </location>
</feature>
<evidence type="ECO:0000313" key="2">
    <source>
        <dbReference type="EMBL" id="SJL12257.1"/>
    </source>
</evidence>
<feature type="compositionally biased region" description="Basic and acidic residues" evidence="1">
    <location>
        <begin position="1130"/>
        <end position="1155"/>
    </location>
</feature>
<feature type="region of interest" description="Disordered" evidence="1">
    <location>
        <begin position="1408"/>
        <end position="1474"/>
    </location>
</feature>
<feature type="compositionally biased region" description="Low complexity" evidence="1">
    <location>
        <begin position="1267"/>
        <end position="1279"/>
    </location>
</feature>
<protein>
    <submittedName>
        <fullName evidence="2">Uncharacterized protein</fullName>
    </submittedName>
</protein>
<feature type="compositionally biased region" description="Pro residues" evidence="1">
    <location>
        <begin position="960"/>
        <end position="969"/>
    </location>
</feature>
<feature type="compositionally biased region" description="Polar residues" evidence="1">
    <location>
        <begin position="1193"/>
        <end position="1222"/>
    </location>
</feature>
<gene>
    <name evidence="2" type="ORF">ARMOST_15680</name>
</gene>
<accession>A0A284RU29</accession>
<feature type="compositionally biased region" description="Polar residues" evidence="1">
    <location>
        <begin position="886"/>
        <end position="897"/>
    </location>
</feature>
<feature type="region of interest" description="Disordered" evidence="1">
    <location>
        <begin position="504"/>
        <end position="535"/>
    </location>
</feature>
<name>A0A284RU29_ARMOS</name>
<proteinExistence type="predicted"/>
<feature type="region of interest" description="Disordered" evidence="1">
    <location>
        <begin position="469"/>
        <end position="491"/>
    </location>
</feature>
<feature type="region of interest" description="Disordered" evidence="1">
    <location>
        <begin position="54"/>
        <end position="75"/>
    </location>
</feature>
<feature type="region of interest" description="Disordered" evidence="1">
    <location>
        <begin position="921"/>
        <end position="1005"/>
    </location>
</feature>
<feature type="compositionally biased region" description="Basic and acidic residues" evidence="1">
    <location>
        <begin position="664"/>
        <end position="681"/>
    </location>
</feature>
<keyword evidence="3" id="KW-1185">Reference proteome</keyword>
<feature type="region of interest" description="Disordered" evidence="1">
    <location>
        <begin position="578"/>
        <end position="709"/>
    </location>
</feature>
<evidence type="ECO:0000313" key="3">
    <source>
        <dbReference type="Proteomes" id="UP000219338"/>
    </source>
</evidence>
<dbReference type="EMBL" id="FUEG01000016">
    <property type="protein sequence ID" value="SJL12257.1"/>
    <property type="molecule type" value="Genomic_DNA"/>
</dbReference>
<dbReference type="PANTHER" id="PTHR24216">
    <property type="entry name" value="PAXILLIN-RELATED"/>
    <property type="match status" value="1"/>
</dbReference>
<reference evidence="3" key="1">
    <citation type="journal article" date="2017" name="Nat. Ecol. Evol.">
        <title>Genome expansion and lineage-specific genetic innovations in the forest pathogenic fungi Armillaria.</title>
        <authorList>
            <person name="Sipos G."/>
            <person name="Prasanna A.N."/>
            <person name="Walter M.C."/>
            <person name="O'Connor E."/>
            <person name="Balint B."/>
            <person name="Krizsan K."/>
            <person name="Kiss B."/>
            <person name="Hess J."/>
            <person name="Varga T."/>
            <person name="Slot J."/>
            <person name="Riley R."/>
            <person name="Boka B."/>
            <person name="Rigling D."/>
            <person name="Barry K."/>
            <person name="Lee J."/>
            <person name="Mihaltcheva S."/>
            <person name="LaButti K."/>
            <person name="Lipzen A."/>
            <person name="Waldron R."/>
            <person name="Moloney N.M."/>
            <person name="Sperisen C."/>
            <person name="Kredics L."/>
            <person name="Vagvoelgyi C."/>
            <person name="Patrignani A."/>
            <person name="Fitzpatrick D."/>
            <person name="Nagy I."/>
            <person name="Doyle S."/>
            <person name="Anderson J.B."/>
            <person name="Grigoriev I.V."/>
            <person name="Gueldener U."/>
            <person name="Muensterkoetter M."/>
            <person name="Nagy L.G."/>
        </authorList>
    </citation>
    <scope>NUCLEOTIDE SEQUENCE [LARGE SCALE GENOMIC DNA]</scope>
    <source>
        <strain evidence="3">C18/9</strain>
    </source>
</reference>
<feature type="region of interest" description="Disordered" evidence="1">
    <location>
        <begin position="873"/>
        <end position="897"/>
    </location>
</feature>
<evidence type="ECO:0000256" key="1">
    <source>
        <dbReference type="SAM" id="MobiDB-lite"/>
    </source>
</evidence>
<dbReference type="Proteomes" id="UP000219338">
    <property type="component" value="Unassembled WGS sequence"/>
</dbReference>
<feature type="compositionally biased region" description="Polar residues" evidence="1">
    <location>
        <begin position="631"/>
        <end position="645"/>
    </location>
</feature>